<dbReference type="EMBL" id="CP021416">
    <property type="protein sequence ID" value="ARU49514.1"/>
    <property type="molecule type" value="Genomic_DNA"/>
</dbReference>
<feature type="transmembrane region" description="Helical" evidence="1">
    <location>
        <begin position="193"/>
        <end position="221"/>
    </location>
</feature>
<feature type="transmembrane region" description="Helical" evidence="1">
    <location>
        <begin position="146"/>
        <end position="164"/>
    </location>
</feature>
<proteinExistence type="predicted"/>
<feature type="transmembrane region" description="Helical" evidence="1">
    <location>
        <begin position="12"/>
        <end position="30"/>
    </location>
</feature>
<accession>A0A1Y0HQ79</accession>
<feature type="transmembrane region" description="Helical" evidence="1">
    <location>
        <begin position="333"/>
        <end position="351"/>
    </location>
</feature>
<gene>
    <name evidence="2" type="ORF">Sdiek1_2364</name>
</gene>
<dbReference type="Proteomes" id="UP000196005">
    <property type="component" value="Chromosome"/>
</dbReference>
<sequence length="352" mass="41770">MKLMREYLEKNFLLLFFSFVLVAFYNYIVFKNIYSLAYVPDETWFYRTAIQSYINDTFRNNLFHVNDFGYGGLWWSVYTIFIHMFHSMIDYTFLLSQDALLNRTEFLSFIREDLTQLYPLIAMRFINLFLLNIVFIIIIYKSIQQNILFISGLVVLLLTPMLYWSGKMASPELTAITIEFIGIYYFFQKRYYLAIFLLIFSLGIKPTVLPVIVVVGLFLLYQLYKTNSLNLSYLMKLFMCAICGFIVSNPIVLLHPKTYVKTLLSFKNLFSLKEYGVFDNIEDQIQHIIFKENFYMWEGTMYGSLEYWSFPIIILCCLFFILFCIFTKKRKPTFCYVGICILCVIYAQATIS</sequence>
<keyword evidence="1" id="KW-0812">Transmembrane</keyword>
<evidence type="ECO:0000313" key="2">
    <source>
        <dbReference type="EMBL" id="ARU49514.1"/>
    </source>
</evidence>
<organism evidence="2 3">
    <name type="scientific">Sulfurospirillum diekertiae</name>
    <dbReference type="NCBI Taxonomy" id="1854492"/>
    <lineage>
        <taxon>Bacteria</taxon>
        <taxon>Pseudomonadati</taxon>
        <taxon>Campylobacterota</taxon>
        <taxon>Epsilonproteobacteria</taxon>
        <taxon>Campylobacterales</taxon>
        <taxon>Sulfurospirillaceae</taxon>
        <taxon>Sulfurospirillum</taxon>
    </lineage>
</organism>
<feature type="transmembrane region" description="Helical" evidence="1">
    <location>
        <begin position="73"/>
        <end position="96"/>
    </location>
</feature>
<feature type="transmembrane region" description="Helical" evidence="1">
    <location>
        <begin position="117"/>
        <end position="140"/>
    </location>
</feature>
<dbReference type="RefSeq" id="WP_087439253.1">
    <property type="nucleotide sequence ID" value="NZ_CP021416.1"/>
</dbReference>
<protein>
    <submittedName>
        <fullName evidence="2">Uncharacterized protein</fullName>
    </submittedName>
</protein>
<keyword evidence="3" id="KW-1185">Reference proteome</keyword>
<feature type="transmembrane region" description="Helical" evidence="1">
    <location>
        <begin position="233"/>
        <end position="254"/>
    </location>
</feature>
<feature type="transmembrane region" description="Helical" evidence="1">
    <location>
        <begin position="171"/>
        <end position="187"/>
    </location>
</feature>
<feature type="transmembrane region" description="Helical" evidence="1">
    <location>
        <begin position="307"/>
        <end position="326"/>
    </location>
</feature>
<keyword evidence="1" id="KW-1133">Transmembrane helix</keyword>
<evidence type="ECO:0000313" key="3">
    <source>
        <dbReference type="Proteomes" id="UP000196005"/>
    </source>
</evidence>
<dbReference type="KEGG" id="suls:Sdiek1_2364"/>
<keyword evidence="1" id="KW-0472">Membrane</keyword>
<reference evidence="3" key="1">
    <citation type="submission" date="2017-05" db="EMBL/GenBank/DDBJ databases">
        <title>Dechlorination kinetics govern the competition between two new strains of the genus Sulfurospirillum.</title>
        <authorList>
            <person name="Buttet G.F."/>
            <person name="Murray A.M."/>
            <person name="Goris T."/>
            <person name="Burion M."/>
            <person name="Lin B."/>
            <person name="Rolle M."/>
            <person name="Maillard J."/>
        </authorList>
    </citation>
    <scope>NUCLEOTIDE SEQUENCE [LARGE SCALE GENOMIC DNA]</scope>
    <source>
        <strain evidence="3">SL2-1</strain>
    </source>
</reference>
<evidence type="ECO:0000256" key="1">
    <source>
        <dbReference type="SAM" id="Phobius"/>
    </source>
</evidence>
<name>A0A1Y0HQ79_9BACT</name>
<dbReference type="AlphaFoldDB" id="A0A1Y0HQ79"/>